<evidence type="ECO:0000313" key="2">
    <source>
        <dbReference type="Proteomes" id="UP000265520"/>
    </source>
</evidence>
<dbReference type="AlphaFoldDB" id="A0A392VJY8"/>
<sequence>NLIAMLEKCLGKSLTVDEGSASVGPKPLPVFQGISEKEKTTGFSGLRGDALTEFCHAVKKVELPSFNGEDP</sequence>
<reference evidence="1 2" key="1">
    <citation type="journal article" date="2018" name="Front. Plant Sci.">
        <title>Red Clover (Trifolium pratense) and Zigzag Clover (T. medium) - A Picture of Genomic Similarities and Differences.</title>
        <authorList>
            <person name="Dluhosova J."/>
            <person name="Istvanek J."/>
            <person name="Nedelnik J."/>
            <person name="Repkova J."/>
        </authorList>
    </citation>
    <scope>NUCLEOTIDE SEQUENCE [LARGE SCALE GENOMIC DNA]</scope>
    <source>
        <strain evidence="2">cv. 10/8</strain>
        <tissue evidence="1">Leaf</tissue>
    </source>
</reference>
<organism evidence="1 2">
    <name type="scientific">Trifolium medium</name>
    <dbReference type="NCBI Taxonomy" id="97028"/>
    <lineage>
        <taxon>Eukaryota</taxon>
        <taxon>Viridiplantae</taxon>
        <taxon>Streptophyta</taxon>
        <taxon>Embryophyta</taxon>
        <taxon>Tracheophyta</taxon>
        <taxon>Spermatophyta</taxon>
        <taxon>Magnoliopsida</taxon>
        <taxon>eudicotyledons</taxon>
        <taxon>Gunneridae</taxon>
        <taxon>Pentapetalae</taxon>
        <taxon>rosids</taxon>
        <taxon>fabids</taxon>
        <taxon>Fabales</taxon>
        <taxon>Fabaceae</taxon>
        <taxon>Papilionoideae</taxon>
        <taxon>50 kb inversion clade</taxon>
        <taxon>NPAAA clade</taxon>
        <taxon>Hologalegina</taxon>
        <taxon>IRL clade</taxon>
        <taxon>Trifolieae</taxon>
        <taxon>Trifolium</taxon>
    </lineage>
</organism>
<feature type="non-terminal residue" evidence="1">
    <location>
        <position position="1"/>
    </location>
</feature>
<name>A0A392VJY8_9FABA</name>
<protein>
    <submittedName>
        <fullName evidence="1">Uncharacterized protein</fullName>
    </submittedName>
</protein>
<proteinExistence type="predicted"/>
<feature type="non-terminal residue" evidence="1">
    <location>
        <position position="71"/>
    </location>
</feature>
<dbReference type="EMBL" id="LXQA011157730">
    <property type="protein sequence ID" value="MCI87105.1"/>
    <property type="molecule type" value="Genomic_DNA"/>
</dbReference>
<accession>A0A392VJY8</accession>
<comment type="caution">
    <text evidence="1">The sequence shown here is derived from an EMBL/GenBank/DDBJ whole genome shotgun (WGS) entry which is preliminary data.</text>
</comment>
<keyword evidence="2" id="KW-1185">Reference proteome</keyword>
<evidence type="ECO:0000313" key="1">
    <source>
        <dbReference type="EMBL" id="MCI87105.1"/>
    </source>
</evidence>
<dbReference type="Proteomes" id="UP000265520">
    <property type="component" value="Unassembled WGS sequence"/>
</dbReference>